<keyword evidence="1" id="KW-0175">Coiled coil</keyword>
<feature type="coiled-coil region" evidence="1">
    <location>
        <begin position="1944"/>
        <end position="2144"/>
    </location>
</feature>
<evidence type="ECO:0000313" key="3">
    <source>
        <dbReference type="EMBL" id="KAK3244021.1"/>
    </source>
</evidence>
<feature type="region of interest" description="Disordered" evidence="2">
    <location>
        <begin position="430"/>
        <end position="449"/>
    </location>
</feature>
<feature type="region of interest" description="Disordered" evidence="2">
    <location>
        <begin position="2328"/>
        <end position="2455"/>
    </location>
</feature>
<feature type="compositionally biased region" description="Basic and acidic residues" evidence="2">
    <location>
        <begin position="2499"/>
        <end position="2519"/>
    </location>
</feature>
<dbReference type="PANTHER" id="PTHR18887">
    <property type="entry name" value="GOLGI-ASSOCIATED PROTEIN GCP360-RELATED"/>
    <property type="match status" value="1"/>
</dbReference>
<feature type="coiled-coil region" evidence="1">
    <location>
        <begin position="1366"/>
        <end position="1431"/>
    </location>
</feature>
<feature type="compositionally biased region" description="Polar residues" evidence="2">
    <location>
        <begin position="2666"/>
        <end position="2675"/>
    </location>
</feature>
<feature type="compositionally biased region" description="Basic and acidic residues" evidence="2">
    <location>
        <begin position="2623"/>
        <end position="2646"/>
    </location>
</feature>
<proteinExistence type="predicted"/>
<evidence type="ECO:0000256" key="2">
    <source>
        <dbReference type="SAM" id="MobiDB-lite"/>
    </source>
</evidence>
<feature type="coiled-coil region" evidence="1">
    <location>
        <begin position="1771"/>
        <end position="1826"/>
    </location>
</feature>
<comment type="caution">
    <text evidence="3">The sequence shown here is derived from an EMBL/GenBank/DDBJ whole genome shotgun (WGS) entry which is preliminary data.</text>
</comment>
<protein>
    <submittedName>
        <fullName evidence="3">Uncharacterized protein</fullName>
    </submittedName>
</protein>
<feature type="compositionally biased region" description="Basic and acidic residues" evidence="2">
    <location>
        <begin position="825"/>
        <end position="836"/>
    </location>
</feature>
<feature type="compositionally biased region" description="Low complexity" evidence="2">
    <location>
        <begin position="232"/>
        <end position="245"/>
    </location>
</feature>
<dbReference type="PANTHER" id="PTHR18887:SF5">
    <property type="entry name" value="GOLGIN SUBFAMILY B MEMBER 1-LIKE"/>
    <property type="match status" value="1"/>
</dbReference>
<feature type="coiled-coil region" evidence="1">
    <location>
        <begin position="1246"/>
        <end position="1301"/>
    </location>
</feature>
<organism evidence="3 4">
    <name type="scientific">Cymbomonas tetramitiformis</name>
    <dbReference type="NCBI Taxonomy" id="36881"/>
    <lineage>
        <taxon>Eukaryota</taxon>
        <taxon>Viridiplantae</taxon>
        <taxon>Chlorophyta</taxon>
        <taxon>Pyramimonadophyceae</taxon>
        <taxon>Pyramimonadales</taxon>
        <taxon>Pyramimonadaceae</taxon>
        <taxon>Cymbomonas</taxon>
    </lineage>
</organism>
<feature type="region of interest" description="Disordered" evidence="2">
    <location>
        <begin position="1148"/>
        <end position="1173"/>
    </location>
</feature>
<evidence type="ECO:0000256" key="1">
    <source>
        <dbReference type="SAM" id="Coils"/>
    </source>
</evidence>
<dbReference type="Proteomes" id="UP001190700">
    <property type="component" value="Unassembled WGS sequence"/>
</dbReference>
<feature type="region of interest" description="Disordered" evidence="2">
    <location>
        <begin position="2195"/>
        <end position="2239"/>
    </location>
</feature>
<keyword evidence="4" id="KW-1185">Reference proteome</keyword>
<feature type="region of interest" description="Disordered" evidence="2">
    <location>
        <begin position="632"/>
        <end position="690"/>
    </location>
</feature>
<feature type="region of interest" description="Disordered" evidence="2">
    <location>
        <begin position="1022"/>
        <end position="1041"/>
    </location>
</feature>
<feature type="region of interest" description="Disordered" evidence="2">
    <location>
        <begin position="1209"/>
        <end position="1242"/>
    </location>
</feature>
<feature type="region of interest" description="Disordered" evidence="2">
    <location>
        <begin position="1065"/>
        <end position="1104"/>
    </location>
</feature>
<feature type="region of interest" description="Disordered" evidence="2">
    <location>
        <begin position="814"/>
        <end position="836"/>
    </location>
</feature>
<feature type="region of interest" description="Disordered" evidence="2">
    <location>
        <begin position="2623"/>
        <end position="2695"/>
    </location>
</feature>
<feature type="compositionally biased region" description="Low complexity" evidence="2">
    <location>
        <begin position="2229"/>
        <end position="2239"/>
    </location>
</feature>
<name>A0AAE0BWB3_9CHLO</name>
<feature type="compositionally biased region" description="Polar residues" evidence="2">
    <location>
        <begin position="2686"/>
        <end position="2695"/>
    </location>
</feature>
<dbReference type="EMBL" id="LGRX02032405">
    <property type="protein sequence ID" value="KAK3244021.1"/>
    <property type="molecule type" value="Genomic_DNA"/>
</dbReference>
<dbReference type="InterPro" id="IPR026202">
    <property type="entry name" value="GOLGB1"/>
</dbReference>
<gene>
    <name evidence="3" type="ORF">CYMTET_46353</name>
</gene>
<feature type="region of interest" description="Disordered" evidence="2">
    <location>
        <begin position="224"/>
        <end position="256"/>
    </location>
</feature>
<accession>A0AAE0BWB3</accession>
<feature type="coiled-coil region" evidence="1">
    <location>
        <begin position="2244"/>
        <end position="2324"/>
    </location>
</feature>
<sequence>MRIDHCGSSSLSDAGELELERAVEVFETEQLMHSTEIEAAAAQIRRTASDKACIVERDAAKLARQARQEATRQRTAKLLLALQGVRGEVQVQVQGALAAVHEHPPVMPAGPGVGAPTQLADWNERETVQRIRSASDAAMAAAVTPSLAHSLHSTRGGVETSEEQRGAWEWWALRSARRRELLGGAVTVVARIRRSPVISGAFSLAESLAGELEGLRRSIQKAEAFADAEGESTSSKISPPSTPSSERSTQMSRARAQVDLAESAMQQLVDGQGMLRQMCAEIEQALQNICAPAGAYGTQWQGPKAIGGDEEVPPPAPLAGRRAHELWTALWRAQHQATALAAQIVAATSPGDGGPRLAGEGGGVQQRAAEGEAGRGDTAQAGARCKTALAGGRQNTGKGDVRQQLRLRELEMVREEIAELEALLHRSNLGPARITSPGSSQDSRRRRAPVSHFHREMLTKLEGCRAHAADLESKVAAAGTDGSPEKPPSPEGPRERPFPEALPAERASSTPAIATARMEPGPGAPSRVNGRPDSFLDASAGRQAKSRAEAEQPLETLEEQQLLQLCAQMAADQSELLIVQLGEMPPTMVGTAEPEGWTSLLAEDAEAHAAHAQQTVQEAARLVRAAGCREPHPDCGAGRHPSEGAEETVAAADRNSHSEGGRSGGGAAHGRDSRYSTDDSNAEGGTRRREWATPRMRQWLGELQRQMVLAGARVRHVSREAELLRRPRAVLEAWGATLGGQPGNAHRVVEEGREARLREQLAVLASEQALLEAQLEEISRAEGTAVDGGGRARQRSSIGRGGLPEMLCRVARSVSSGSPPWSGEAIRKTDGTPEAGREVDATAAAERLLGEMEAALAEMTRVQLELQVMQLERPLEAAAEWERLQEDLAEIKLHASELGASVICLRRARDQAAPEASIPWADSHEGAHDGGGEVGLSVATEPLEELVGHLQGELWRLEATMQIVEPPPPDVLAESKGVAASLEEERAEAGGTERELRLRRARNLSHAAELSRELLQLLTYDQMPSPRRGGDDGGNTGDDAAVLREGPITEGLQADEEAFLVPSAASACSPTQRPCETPAVPSQAGAGGGMSEPSPGPDPAGRPVKEVAEDMSIAYHLFPGGRMQSSDSGEARAVIAPLMVVPSLTAMPLSPTAVGTSRTSRRPSALPELQSAPVVPLEEPLLEVEEREEEMVSPSTVRAPCKSVRRDEVRQAAATRKTEVTALTPLSEGPRAEGAEPEEAGQSTQLVALLHTVEQQRRELRCQEEAGAEMRAALADREEEVRRLSCEVEQYQQEAEALRAAESRCSSGQTKQLQLESLVEKRETQVLELQGRLLEREAQVRCAAAAVLEMGRQHPGSQQLGRSAEVREAEAEAWIAEAEMRAEKAQAQARDEEAAAERARVVQRSAEAALAEELERAARTLRRQAEELQAGQALAAENAAEAQVELARRDGVCAEVACELRAVQEELRLLREPEEMMAAQLEDAGEALRAKVEQAAAAEARGQKGLEAAMAVAEECRVAEADMGRERERERMQARAAREKLEGVAAREQLSALAVRDLVRLQENSAQAHLQQLAEAEAGERATVAAAQGKLREREEVYVDLVRQLEAVQQRHLESERWAAEAQQDAYERREAGGVLTQRLEVAQEALQGTERQVADANLRWRETELREGGGREGREAQRVAQEARLQEARDELEAQRRAAADTLRSAQEGAAAAADVIRRQEATEAALTRELAAAVDAQDGERQRSVAAAEAAAQEIATQRGAWELEVTRRAEVSEQLQRSEDRLNAERAEQERGAVAAREAEQRCAEVERRLSLAQEELSCSQVEMTQQVELAQQTVLQRDEVMQAADALRREGGEAAQRAADWSEACARDLAEARAEARESSAAAQAEARAREGADVELARQVQLMTQELADKEELLAATRVQAQEDMAVTQGSLQLQHDLEAQVTRKLQAAQQEVAKKERELAAARAREAMGTSTTRRQLELHAASEQQLAQRLEGAHEQLRDSEERLIAAEEREREFSAKALREAAECRAARAELREGARRLEAAEKELQKKEMWWEAVQEEVREKDERLEVARAELQKAEGQLETAQEAAQEELREELRELEGLMETAREEVREKEGQVEEMRLELQENEELLEAAHDELLVMQGRLQAVQAEAELDLPERELRLEAVQGKLRDTERQLESALTGAHVELQEKGGLLQGERAQPQEKEGRLQAAQEELPGMEGGVQAAQGAAQEELGARERLLEAVREQLREKEGLEAAQQELLGMEGGVQEEMEERERLLEAAEKGVQEELQEKEVQLEAVQGKWRESERLLEAAQEELRDMGRRAESAMMGARGGQRELKDQVKVAQEERHEAAGPESAQAGVQEELREKEGWPEADQEEVRPMEERLTAEQTEAQEERRQGEGQREATREATRDAPQETEVRSERAQLGAREEGRMKAAQKELQEMEGRLGSARAELWEMDGRLARAQAGTLDSRAASQHTSALGQEIEPEMDRELKGPEEALEVGERRPELVTANEGEYATAAEHDAGPPGAEDSTLRQKLYAMKEELACSQEQVASARAWAMTEVEHTLGTLADREAELKGMQQAVEEKEKQVVERERQLIAAEVWQAEVMRSQEHAAAEAARSRVDAQHELEAQERPSAVAEAQQVAPKPAEQVTAKTPPSSQMESEETEHLLSQEAQPPVGTS</sequence>
<evidence type="ECO:0000313" key="4">
    <source>
        <dbReference type="Proteomes" id="UP001190700"/>
    </source>
</evidence>
<feature type="compositionally biased region" description="Basic and acidic residues" evidence="2">
    <location>
        <begin position="2372"/>
        <end position="2396"/>
    </location>
</feature>
<feature type="region of interest" description="Disordered" evidence="2">
    <location>
        <begin position="475"/>
        <end position="553"/>
    </location>
</feature>
<feature type="region of interest" description="Disordered" evidence="2">
    <location>
        <begin position="351"/>
        <end position="380"/>
    </location>
</feature>
<feature type="compositionally biased region" description="Gly residues" evidence="2">
    <location>
        <begin position="351"/>
        <end position="364"/>
    </location>
</feature>
<reference evidence="3 4" key="1">
    <citation type="journal article" date="2015" name="Genome Biol. Evol.">
        <title>Comparative Genomics of a Bacterivorous Green Alga Reveals Evolutionary Causalities and Consequences of Phago-Mixotrophic Mode of Nutrition.</title>
        <authorList>
            <person name="Burns J.A."/>
            <person name="Paasch A."/>
            <person name="Narechania A."/>
            <person name="Kim E."/>
        </authorList>
    </citation>
    <scope>NUCLEOTIDE SEQUENCE [LARGE SCALE GENOMIC DNA]</scope>
    <source>
        <strain evidence="3 4">PLY_AMNH</strain>
    </source>
</reference>
<feature type="region of interest" description="Disordered" evidence="2">
    <location>
        <begin position="2477"/>
        <end position="2543"/>
    </location>
</feature>
<feature type="compositionally biased region" description="Basic and acidic residues" evidence="2">
    <location>
        <begin position="2403"/>
        <end position="2455"/>
    </location>
</feature>
<feature type="coiled-coil region" evidence="1">
    <location>
        <begin position="2582"/>
        <end position="2609"/>
    </location>
</feature>
<feature type="coiled-coil region" evidence="1">
    <location>
        <begin position="845"/>
        <end position="872"/>
    </location>
</feature>
<feature type="coiled-coil region" evidence="1">
    <location>
        <begin position="1640"/>
        <end position="1710"/>
    </location>
</feature>
<feature type="compositionally biased region" description="Basic and acidic residues" evidence="2">
    <location>
        <begin position="2342"/>
        <end position="2361"/>
    </location>
</feature>
<dbReference type="GO" id="GO:0005794">
    <property type="term" value="C:Golgi apparatus"/>
    <property type="evidence" value="ECO:0007669"/>
    <property type="project" value="InterPro"/>
</dbReference>